<dbReference type="InterPro" id="IPR036412">
    <property type="entry name" value="HAD-like_sf"/>
</dbReference>
<dbReference type="GO" id="GO:0016887">
    <property type="term" value="F:ATP hydrolysis activity"/>
    <property type="evidence" value="ECO:0007669"/>
    <property type="project" value="InterPro"/>
</dbReference>
<dbReference type="AlphaFoldDB" id="A0AAJ5TC26"/>
<dbReference type="SUPFAM" id="SSF81665">
    <property type="entry name" value="Calcium ATPase, transmembrane domain M"/>
    <property type="match status" value="1"/>
</dbReference>
<dbReference type="SFLD" id="SFLDG00002">
    <property type="entry name" value="C1.7:_P-type_atpase_like"/>
    <property type="match status" value="1"/>
</dbReference>
<feature type="transmembrane region" description="Helical" evidence="8">
    <location>
        <begin position="67"/>
        <end position="85"/>
    </location>
</feature>
<evidence type="ECO:0000256" key="1">
    <source>
        <dbReference type="ARBA" id="ARBA00004141"/>
    </source>
</evidence>
<keyword evidence="7 8" id="KW-0472">Membrane</keyword>
<name>A0AAJ5TC26_9BACT</name>
<dbReference type="InterPro" id="IPR059000">
    <property type="entry name" value="ATPase_P-type_domA"/>
</dbReference>
<accession>A0AAJ5TC26</accession>
<dbReference type="Pfam" id="PF13246">
    <property type="entry name" value="Cation_ATPase"/>
    <property type="match status" value="1"/>
</dbReference>
<dbReference type="SFLD" id="SFLDS00003">
    <property type="entry name" value="Haloacid_Dehalogenase"/>
    <property type="match status" value="1"/>
</dbReference>
<dbReference type="SFLD" id="SFLDF00027">
    <property type="entry name" value="p-type_atpase"/>
    <property type="match status" value="1"/>
</dbReference>
<feature type="transmembrane region" description="Helical" evidence="8">
    <location>
        <begin position="702"/>
        <end position="721"/>
    </location>
</feature>
<dbReference type="PROSITE" id="PS00154">
    <property type="entry name" value="ATPASE_E1_E2"/>
    <property type="match status" value="1"/>
</dbReference>
<dbReference type="Gene3D" id="3.40.1110.10">
    <property type="entry name" value="Calcium-transporting ATPase, cytoplasmic domain N"/>
    <property type="match status" value="1"/>
</dbReference>
<dbReference type="Gene3D" id="3.40.50.1000">
    <property type="entry name" value="HAD superfamily/HAD-like"/>
    <property type="match status" value="2"/>
</dbReference>
<dbReference type="KEGG" id="mds:MDIS_01450"/>
<dbReference type="InterPro" id="IPR023299">
    <property type="entry name" value="ATPase_P-typ_cyto_dom_N"/>
</dbReference>
<feature type="transmembrane region" description="Helical" evidence="8">
    <location>
        <begin position="846"/>
        <end position="865"/>
    </location>
</feature>
<dbReference type="GO" id="GO:0005524">
    <property type="term" value="F:ATP binding"/>
    <property type="evidence" value="ECO:0007669"/>
    <property type="project" value="UniProtKB-KW"/>
</dbReference>
<dbReference type="RefSeq" id="WP_044635315.1">
    <property type="nucleotide sequence ID" value="NZ_CP007229.1"/>
</dbReference>
<evidence type="ECO:0000256" key="2">
    <source>
        <dbReference type="ARBA" id="ARBA00022692"/>
    </source>
</evidence>
<keyword evidence="6 8" id="KW-1133">Transmembrane helix</keyword>
<dbReference type="Pfam" id="PF00690">
    <property type="entry name" value="Cation_ATPase_N"/>
    <property type="match status" value="1"/>
</dbReference>
<dbReference type="InterPro" id="IPR008250">
    <property type="entry name" value="ATPase_P-typ_transduc_dom_A_sf"/>
</dbReference>
<evidence type="ECO:0000256" key="4">
    <source>
        <dbReference type="ARBA" id="ARBA00022840"/>
    </source>
</evidence>
<dbReference type="EC" id="3.6.3.8" evidence="10"/>
<dbReference type="SMART" id="SM00831">
    <property type="entry name" value="Cation_ATPase_N"/>
    <property type="match status" value="1"/>
</dbReference>
<proteinExistence type="predicted"/>
<feature type="transmembrane region" description="Helical" evidence="8">
    <location>
        <begin position="669"/>
        <end position="690"/>
    </location>
</feature>
<dbReference type="SUPFAM" id="SSF56784">
    <property type="entry name" value="HAD-like"/>
    <property type="match status" value="1"/>
</dbReference>
<gene>
    <name evidence="10" type="ORF">NCTC10125_00282</name>
</gene>
<dbReference type="InterPro" id="IPR004014">
    <property type="entry name" value="ATPase_P-typ_cation-transptr_N"/>
</dbReference>
<evidence type="ECO:0000256" key="8">
    <source>
        <dbReference type="SAM" id="Phobius"/>
    </source>
</evidence>
<dbReference type="GO" id="GO:0016020">
    <property type="term" value="C:membrane"/>
    <property type="evidence" value="ECO:0007669"/>
    <property type="project" value="UniProtKB-SubCell"/>
</dbReference>
<dbReference type="Gene3D" id="1.20.1110.10">
    <property type="entry name" value="Calcium-transporting ATPase, transmembrane domain"/>
    <property type="match status" value="1"/>
</dbReference>
<organism evidence="10 11">
    <name type="scientific">Mesomycoplasma dispar</name>
    <dbReference type="NCBI Taxonomy" id="86660"/>
    <lineage>
        <taxon>Bacteria</taxon>
        <taxon>Bacillati</taxon>
        <taxon>Mycoplasmatota</taxon>
        <taxon>Mycoplasmoidales</taxon>
        <taxon>Metamycoplasmataceae</taxon>
        <taxon>Mesomycoplasma</taxon>
    </lineage>
</organism>
<keyword evidence="2 8" id="KW-0812">Transmembrane</keyword>
<dbReference type="InterPro" id="IPR023214">
    <property type="entry name" value="HAD_sf"/>
</dbReference>
<dbReference type="InterPro" id="IPR018303">
    <property type="entry name" value="ATPase_P-typ_P_site"/>
</dbReference>
<keyword evidence="10" id="KW-0378">Hydrolase</keyword>
<dbReference type="PRINTS" id="PR00119">
    <property type="entry name" value="CATATPASE"/>
</dbReference>
<reference evidence="10 11" key="1">
    <citation type="submission" date="2019-01" db="EMBL/GenBank/DDBJ databases">
        <authorList>
            <consortium name="Pathogen Informatics"/>
        </authorList>
    </citation>
    <scope>NUCLEOTIDE SEQUENCE [LARGE SCALE GENOMIC DNA]</scope>
    <source>
        <strain evidence="10 11">NCTC10125</strain>
    </source>
</reference>
<dbReference type="InterPro" id="IPR023298">
    <property type="entry name" value="ATPase_P-typ_TM_dom_sf"/>
</dbReference>
<dbReference type="InterPro" id="IPR044492">
    <property type="entry name" value="P_typ_ATPase_HD_dom"/>
</dbReference>
<feature type="transmembrane region" description="Helical" evidence="8">
    <location>
        <begin position="769"/>
        <end position="792"/>
    </location>
</feature>
<comment type="subcellular location">
    <subcellularLocation>
        <location evidence="1">Membrane</location>
        <topology evidence="1">Multi-pass membrane protein</topology>
    </subcellularLocation>
</comment>
<evidence type="ECO:0000259" key="9">
    <source>
        <dbReference type="SMART" id="SM00831"/>
    </source>
</evidence>
<dbReference type="Pfam" id="PF00122">
    <property type="entry name" value="E1-E2_ATPase"/>
    <property type="match status" value="1"/>
</dbReference>
<feature type="domain" description="Cation-transporting P-type ATPase N-terminal" evidence="9">
    <location>
        <begin position="11"/>
        <end position="83"/>
    </location>
</feature>
<sequence length="871" mass="97927">MSKKVKNSENQAKSLDLIPFLEQIDRESGLNQQQISLSKTNFGENKLPKPPEKSLFFRILNQLKEPLTLVLIFVIIISLLITVIFEHDLEFWKKIISYLEPVVIAIIITINVFFSLVQETKSKKAIDAISNLNSPVSTIIREGKKISLDSANILVGDILEVSAGDLISADGYVIEMKDFSVSEAILTGESTSVYKEKMLNWENQTSQVFSGTSVLSGSAKILISAVGQNTKLGKIASLVSKTAESESPLQKKIAKFSKIITFIAALLAIFFFFIYIFLVAAGDFGHSKEAIVISLSLAIGFIPEGLVPLVTINLIIGVKKLAKNNAIVKDLKTIEALGAVSIVCSDKTGTITENKMEIVDVFYHQIEQKTFWNQAVLNTSAYSFFECKTEKFFGDPEEVLILQKAKKYEIEKEKLEKSYKFIDKIPFSSKLKFSAIFYEIESKKFLFIKGAPEVIFQKARNIDHNLEEKLAKMQKFGYRIFAFGFSEIKETEKLDTNLEKYLENIKISGLIAFQDPPRKEIKAIVESLSQSQIQTIMITGDSFSTGLAVAKNVGIVNQNSLFADRKDWKKDDFWRENVEKFHLYSRSQPEDKLEIVSALQAKKQVVAMLGDGVNDAPSLKKADVGFAMGITGSQVSKQVANVVLADDNFKTLYSAIKTGRNIVANIKQLFVFLLVANFSMLLSVVFATLIFKEQIFSSLQILWINVVSETFGGVALGLTNIAKNVMNKRFLQENKQLFTKRLILKIAFWAIFITFLGLFSFWLTKSSTIAFLIISLGLASLSYILATNNLLFRYKFADLKFLHIGFLASLFSVLLVSLVPGINAIFAPEDFEKSYLLILKNSNYYLLLLLILVPIFLDQIWKFFANFRKKH</sequence>
<keyword evidence="5" id="KW-1278">Translocase</keyword>
<dbReference type="InterPro" id="IPR006068">
    <property type="entry name" value="ATPase_P-typ_cation-transptr_C"/>
</dbReference>
<dbReference type="Proteomes" id="UP000289629">
    <property type="component" value="Chromosome"/>
</dbReference>
<feature type="transmembrane region" description="Helical" evidence="8">
    <location>
        <begin position="804"/>
        <end position="826"/>
    </location>
</feature>
<evidence type="ECO:0000256" key="3">
    <source>
        <dbReference type="ARBA" id="ARBA00022741"/>
    </source>
</evidence>
<dbReference type="NCBIfam" id="TIGR01494">
    <property type="entry name" value="ATPase_P-type"/>
    <property type="match status" value="2"/>
</dbReference>
<evidence type="ECO:0000256" key="7">
    <source>
        <dbReference type="ARBA" id="ARBA00023136"/>
    </source>
</evidence>
<feature type="transmembrane region" description="Helical" evidence="8">
    <location>
        <begin position="742"/>
        <end position="763"/>
    </location>
</feature>
<keyword evidence="3" id="KW-0547">Nucleotide-binding</keyword>
<feature type="transmembrane region" description="Helical" evidence="8">
    <location>
        <begin position="97"/>
        <end position="117"/>
    </location>
</feature>
<dbReference type="PRINTS" id="PR00121">
    <property type="entry name" value="NAKATPASE"/>
</dbReference>
<dbReference type="InterPro" id="IPR001757">
    <property type="entry name" value="P_typ_ATPase"/>
</dbReference>
<dbReference type="EMBL" id="LR214971">
    <property type="protein sequence ID" value="VEU61492.1"/>
    <property type="molecule type" value="Genomic_DNA"/>
</dbReference>
<dbReference type="SUPFAM" id="SSF81653">
    <property type="entry name" value="Calcium ATPase, transduction domain A"/>
    <property type="match status" value="1"/>
</dbReference>
<dbReference type="PANTHER" id="PTHR42861">
    <property type="entry name" value="CALCIUM-TRANSPORTING ATPASE"/>
    <property type="match status" value="1"/>
</dbReference>
<keyword evidence="4" id="KW-0067">ATP-binding</keyword>
<evidence type="ECO:0000256" key="6">
    <source>
        <dbReference type="ARBA" id="ARBA00022989"/>
    </source>
</evidence>
<evidence type="ECO:0000256" key="5">
    <source>
        <dbReference type="ARBA" id="ARBA00022967"/>
    </source>
</evidence>
<evidence type="ECO:0000313" key="10">
    <source>
        <dbReference type="EMBL" id="VEU61492.1"/>
    </source>
</evidence>
<feature type="transmembrane region" description="Helical" evidence="8">
    <location>
        <begin position="290"/>
        <end position="316"/>
    </location>
</feature>
<protein>
    <submittedName>
        <fullName evidence="10">Calcium-transporting ATPase lmo0841</fullName>
        <ecNumber evidence="10">3.6.3.8</ecNumber>
    </submittedName>
</protein>
<evidence type="ECO:0000313" key="11">
    <source>
        <dbReference type="Proteomes" id="UP000289629"/>
    </source>
</evidence>
<dbReference type="Pfam" id="PF00689">
    <property type="entry name" value="Cation_ATPase_C"/>
    <property type="match status" value="1"/>
</dbReference>
<feature type="transmembrane region" description="Helical" evidence="8">
    <location>
        <begin position="259"/>
        <end position="278"/>
    </location>
</feature>
<dbReference type="Gene3D" id="2.70.150.10">
    <property type="entry name" value="Calcium-transporting ATPase, cytoplasmic transduction domain A"/>
    <property type="match status" value="1"/>
</dbReference>